<dbReference type="EMBL" id="BJLP01000045">
    <property type="protein sequence ID" value="GEA82043.1"/>
    <property type="molecule type" value="Genomic_DNA"/>
</dbReference>
<sequence length="42" mass="4903">MRIETASGTFVGGWFGENSFVSTYPEPHRIGHRTIDWRSHPW</sequence>
<reference evidence="1 2" key="1">
    <citation type="submission" date="2019-06" db="EMBL/GenBank/DDBJ databases">
        <title>Whole genome shotgun sequence of Cellulomonas uda NBRC 3747.</title>
        <authorList>
            <person name="Hosoyama A."/>
            <person name="Uohara A."/>
            <person name="Ohji S."/>
            <person name="Ichikawa N."/>
        </authorList>
    </citation>
    <scope>NUCLEOTIDE SEQUENCE [LARGE SCALE GENOMIC DNA]</scope>
    <source>
        <strain evidence="1 2">NBRC 3747</strain>
    </source>
</reference>
<dbReference type="Proteomes" id="UP000315842">
    <property type="component" value="Unassembled WGS sequence"/>
</dbReference>
<evidence type="ECO:0000313" key="2">
    <source>
        <dbReference type="Proteomes" id="UP000315842"/>
    </source>
</evidence>
<organism evidence="1 2">
    <name type="scientific">Cellulomonas uda</name>
    <dbReference type="NCBI Taxonomy" id="1714"/>
    <lineage>
        <taxon>Bacteria</taxon>
        <taxon>Bacillati</taxon>
        <taxon>Actinomycetota</taxon>
        <taxon>Actinomycetes</taxon>
        <taxon>Micrococcales</taxon>
        <taxon>Cellulomonadaceae</taxon>
        <taxon>Cellulomonas</taxon>
    </lineage>
</organism>
<keyword evidence="2" id="KW-1185">Reference proteome</keyword>
<dbReference type="AlphaFoldDB" id="A0A4Y3KDK6"/>
<protein>
    <submittedName>
        <fullName evidence="1">Uncharacterized protein</fullName>
    </submittedName>
</protein>
<proteinExistence type="predicted"/>
<accession>A0A4Y3KDK6</accession>
<comment type="caution">
    <text evidence="1">The sequence shown here is derived from an EMBL/GenBank/DDBJ whole genome shotgun (WGS) entry which is preliminary data.</text>
</comment>
<evidence type="ECO:0000313" key="1">
    <source>
        <dbReference type="EMBL" id="GEA82043.1"/>
    </source>
</evidence>
<gene>
    <name evidence="1" type="ORF">CUD01_24870</name>
</gene>
<name>A0A4Y3KDK6_CELUD</name>